<protein>
    <recommendedName>
        <fullName evidence="5">Archease domain-containing protein</fullName>
    </recommendedName>
</protein>
<keyword evidence="4" id="KW-0106">Calcium</keyword>
<dbReference type="Proteomes" id="UP000177698">
    <property type="component" value="Unassembled WGS sequence"/>
</dbReference>
<comment type="caution">
    <text evidence="6">The sequence shown here is derived from an EMBL/GenBank/DDBJ whole genome shotgun (WGS) entry which is preliminary data.</text>
</comment>
<dbReference type="Gene3D" id="3.55.10.10">
    <property type="entry name" value="Archease domain"/>
    <property type="match status" value="1"/>
</dbReference>
<dbReference type="PANTHER" id="PTHR12682">
    <property type="entry name" value="ARCHEASE"/>
    <property type="match status" value="1"/>
</dbReference>
<organism evidence="6 7">
    <name type="scientific">Candidatus Roizmanbacteria bacterium RIFCSPLOWO2_01_FULL_37_12</name>
    <dbReference type="NCBI Taxonomy" id="1802056"/>
    <lineage>
        <taxon>Bacteria</taxon>
        <taxon>Candidatus Roizmaniibacteriota</taxon>
    </lineage>
</organism>
<dbReference type="GO" id="GO:0046872">
    <property type="term" value="F:metal ion binding"/>
    <property type="evidence" value="ECO:0007669"/>
    <property type="project" value="UniProtKB-KW"/>
</dbReference>
<evidence type="ECO:0000259" key="5">
    <source>
        <dbReference type="Pfam" id="PF01951"/>
    </source>
</evidence>
<dbReference type="Pfam" id="PF01951">
    <property type="entry name" value="Archease"/>
    <property type="match status" value="1"/>
</dbReference>
<evidence type="ECO:0000256" key="1">
    <source>
        <dbReference type="ARBA" id="ARBA00007963"/>
    </source>
</evidence>
<reference evidence="6 7" key="1">
    <citation type="journal article" date="2016" name="Nat. Commun.">
        <title>Thousands of microbial genomes shed light on interconnected biogeochemical processes in an aquifer system.</title>
        <authorList>
            <person name="Anantharaman K."/>
            <person name="Brown C.T."/>
            <person name="Hug L.A."/>
            <person name="Sharon I."/>
            <person name="Castelle C.J."/>
            <person name="Probst A.J."/>
            <person name="Thomas B.C."/>
            <person name="Singh A."/>
            <person name="Wilkins M.J."/>
            <person name="Karaoz U."/>
            <person name="Brodie E.L."/>
            <person name="Williams K.H."/>
            <person name="Hubbard S.S."/>
            <person name="Banfield J.F."/>
        </authorList>
    </citation>
    <scope>NUCLEOTIDE SEQUENCE [LARGE SCALE GENOMIC DNA]</scope>
</reference>
<dbReference type="GO" id="GO:0008033">
    <property type="term" value="P:tRNA processing"/>
    <property type="evidence" value="ECO:0007669"/>
    <property type="project" value="UniProtKB-KW"/>
</dbReference>
<dbReference type="EMBL" id="MGAG01000037">
    <property type="protein sequence ID" value="OGK39743.1"/>
    <property type="molecule type" value="Genomic_DNA"/>
</dbReference>
<feature type="domain" description="Archease" evidence="5">
    <location>
        <begin position="15"/>
        <end position="145"/>
    </location>
</feature>
<dbReference type="InterPro" id="IPR002804">
    <property type="entry name" value="Archease"/>
</dbReference>
<dbReference type="AlphaFoldDB" id="A0A1F7I8R5"/>
<dbReference type="PANTHER" id="PTHR12682:SF11">
    <property type="entry name" value="PROTEIN ARCHEASE"/>
    <property type="match status" value="1"/>
</dbReference>
<evidence type="ECO:0000313" key="7">
    <source>
        <dbReference type="Proteomes" id="UP000177698"/>
    </source>
</evidence>
<dbReference type="SUPFAM" id="SSF69819">
    <property type="entry name" value="MTH1598-like"/>
    <property type="match status" value="1"/>
</dbReference>
<gene>
    <name evidence="6" type="ORF">A2954_04945</name>
</gene>
<evidence type="ECO:0000256" key="4">
    <source>
        <dbReference type="ARBA" id="ARBA00022837"/>
    </source>
</evidence>
<evidence type="ECO:0000256" key="2">
    <source>
        <dbReference type="ARBA" id="ARBA00022694"/>
    </source>
</evidence>
<accession>A0A1F7I8R5</accession>
<evidence type="ECO:0000313" key="6">
    <source>
        <dbReference type="EMBL" id="OGK39743.1"/>
    </source>
</evidence>
<comment type="similarity">
    <text evidence="1">Belongs to the archease family.</text>
</comment>
<dbReference type="InterPro" id="IPR036820">
    <property type="entry name" value="Archease_dom_sf"/>
</dbReference>
<proteinExistence type="inferred from homology"/>
<dbReference type="STRING" id="1802056.A2954_04945"/>
<keyword evidence="3" id="KW-0479">Metal-binding</keyword>
<evidence type="ECO:0000256" key="3">
    <source>
        <dbReference type="ARBA" id="ARBA00022723"/>
    </source>
</evidence>
<sequence>MIQHNKWRVVDSKNIADINIEIYGKNEEDLFKNILQAFTEVITKIDSIKEKEELSLKITGKNLEELILNFIDQLIYLKDASFMLFRNGKFKLMFTKEGYSLFALLTGQKITNGLPIKTDIKALTLHKFKVVKLKNKFKVSLVFDI</sequence>
<keyword evidence="2" id="KW-0819">tRNA processing</keyword>
<dbReference type="InterPro" id="IPR023572">
    <property type="entry name" value="Archease_dom"/>
</dbReference>
<name>A0A1F7I8R5_9BACT</name>